<dbReference type="Proteomes" id="UP000255515">
    <property type="component" value="Unassembled WGS sequence"/>
</dbReference>
<proteinExistence type="predicted"/>
<sequence>MKEWILNSYHLKEGLNSYNIAVADLMNAPKIEQIDLSAYTGQVGDLIKVKAYDDFAVKAVTVEIQNSEGTLVEKGNAIDNGLEWIYTATVNNPNLSGYKIIVRATDNPNNLTEKEVQL</sequence>
<gene>
    <name evidence="1" type="ORF">NCTC11661_01196</name>
</gene>
<accession>A0A376C0W8</accession>
<name>A0A376C0W8_9FLAO</name>
<reference evidence="1 2" key="1">
    <citation type="submission" date="2018-06" db="EMBL/GenBank/DDBJ databases">
        <authorList>
            <consortium name="Pathogen Informatics"/>
            <person name="Doyle S."/>
        </authorList>
    </citation>
    <scope>NUCLEOTIDE SEQUENCE [LARGE SCALE GENOMIC DNA]</scope>
    <source>
        <strain evidence="1 2">NCTC11661</strain>
    </source>
</reference>
<dbReference type="RefSeq" id="WP_002688898.1">
    <property type="nucleotide sequence ID" value="NZ_UFTJ01000002.1"/>
</dbReference>
<dbReference type="EMBL" id="UFTJ01000002">
    <property type="protein sequence ID" value="SSZ55797.1"/>
    <property type="molecule type" value="Genomic_DNA"/>
</dbReference>
<organism evidence="1 2">
    <name type="scientific">Bergeyella zoohelcum</name>
    <dbReference type="NCBI Taxonomy" id="1015"/>
    <lineage>
        <taxon>Bacteria</taxon>
        <taxon>Pseudomonadati</taxon>
        <taxon>Bacteroidota</taxon>
        <taxon>Flavobacteriia</taxon>
        <taxon>Flavobacteriales</taxon>
        <taxon>Weeksellaceae</taxon>
        <taxon>Bergeyella</taxon>
    </lineage>
</organism>
<protein>
    <submittedName>
        <fullName evidence="1">Uncharacterized protein</fullName>
    </submittedName>
</protein>
<dbReference type="AlphaFoldDB" id="A0A376C0W8"/>
<evidence type="ECO:0000313" key="2">
    <source>
        <dbReference type="Proteomes" id="UP000255515"/>
    </source>
</evidence>
<evidence type="ECO:0000313" key="1">
    <source>
        <dbReference type="EMBL" id="SSZ55797.1"/>
    </source>
</evidence>